<dbReference type="Pfam" id="PF00226">
    <property type="entry name" value="DnaJ"/>
    <property type="match status" value="1"/>
</dbReference>
<dbReference type="InterPro" id="IPR036869">
    <property type="entry name" value="J_dom_sf"/>
</dbReference>
<proteinExistence type="predicted"/>
<reference evidence="2" key="1">
    <citation type="journal article" date="2020" name="Nature">
        <title>Giant virus diversity and host interactions through global metagenomics.</title>
        <authorList>
            <person name="Schulz F."/>
            <person name="Roux S."/>
            <person name="Paez-Espino D."/>
            <person name="Jungbluth S."/>
            <person name="Walsh D.A."/>
            <person name="Denef V.J."/>
            <person name="McMahon K.D."/>
            <person name="Konstantinidis K.T."/>
            <person name="Eloe-Fadrosh E.A."/>
            <person name="Kyrpides N.C."/>
            <person name="Woyke T."/>
        </authorList>
    </citation>
    <scope>NUCLEOTIDE SEQUENCE</scope>
    <source>
        <strain evidence="2">GVMAG-S-ERX555997-44</strain>
    </source>
</reference>
<organism evidence="2">
    <name type="scientific">viral metagenome</name>
    <dbReference type="NCBI Taxonomy" id="1070528"/>
    <lineage>
        <taxon>unclassified sequences</taxon>
        <taxon>metagenomes</taxon>
        <taxon>organismal metagenomes</taxon>
    </lineage>
</organism>
<accession>A0A6C0FAD6</accession>
<dbReference type="EMBL" id="MN738798">
    <property type="protein sequence ID" value="QHT37519.1"/>
    <property type="molecule type" value="Genomic_DNA"/>
</dbReference>
<dbReference type="Gene3D" id="1.10.287.110">
    <property type="entry name" value="DnaJ domain"/>
    <property type="match status" value="1"/>
</dbReference>
<dbReference type="CDD" id="cd06257">
    <property type="entry name" value="DnaJ"/>
    <property type="match status" value="1"/>
</dbReference>
<dbReference type="SUPFAM" id="SSF46565">
    <property type="entry name" value="Chaperone J-domain"/>
    <property type="match status" value="1"/>
</dbReference>
<dbReference type="AlphaFoldDB" id="A0A6C0FAD6"/>
<evidence type="ECO:0000313" key="2">
    <source>
        <dbReference type="EMBL" id="QHT37519.1"/>
    </source>
</evidence>
<evidence type="ECO:0000259" key="1">
    <source>
        <dbReference type="PROSITE" id="PS50076"/>
    </source>
</evidence>
<dbReference type="InterPro" id="IPR001623">
    <property type="entry name" value="DnaJ_domain"/>
</dbReference>
<dbReference type="SMART" id="SM00271">
    <property type="entry name" value="DnaJ"/>
    <property type="match status" value="1"/>
</dbReference>
<name>A0A6C0FAD6_9ZZZZ</name>
<dbReference type="PROSITE" id="PS50076">
    <property type="entry name" value="DNAJ_2"/>
    <property type="match status" value="1"/>
</dbReference>
<sequence length="303" mass="36352">MDVKKYIKILEINVPIHELTYKIIRKAYLKASLKYHPDKNGGNKEKFNDVVESYEFLCKYISGQERFFKQEPENNFDILLEELITKYYPPKNDWTKIFIKTTIKNILNKCENLPYTIFENLEKNRAFEVFSFLKKINDYDIIKKSVMDDIKKIIKEKMKNDNIILLNPTLEDLLNDKIFKLDISSNEYLIPLWHNELYFDYENDIKSDLIVKIVPDIQKNVFIDHNNNIYYKKKINITDLFANEKIIINLFNKKFIINSEKFTITKKTQIFKYENEGILVINDKNYFDNSKRSTIIFELNLVI</sequence>
<protein>
    <recommendedName>
        <fullName evidence="1">J domain-containing protein</fullName>
    </recommendedName>
</protein>
<feature type="domain" description="J" evidence="1">
    <location>
        <begin position="5"/>
        <end position="80"/>
    </location>
</feature>